<name>A0AAV7MAU5_PLEWA</name>
<feature type="region of interest" description="Disordered" evidence="1">
    <location>
        <begin position="147"/>
        <end position="169"/>
    </location>
</feature>
<organism evidence="2 3">
    <name type="scientific">Pleurodeles waltl</name>
    <name type="common">Iberian ribbed newt</name>
    <dbReference type="NCBI Taxonomy" id="8319"/>
    <lineage>
        <taxon>Eukaryota</taxon>
        <taxon>Metazoa</taxon>
        <taxon>Chordata</taxon>
        <taxon>Craniata</taxon>
        <taxon>Vertebrata</taxon>
        <taxon>Euteleostomi</taxon>
        <taxon>Amphibia</taxon>
        <taxon>Batrachia</taxon>
        <taxon>Caudata</taxon>
        <taxon>Salamandroidea</taxon>
        <taxon>Salamandridae</taxon>
        <taxon>Pleurodelinae</taxon>
        <taxon>Pleurodeles</taxon>
    </lineage>
</organism>
<proteinExistence type="predicted"/>
<comment type="caution">
    <text evidence="2">The sequence shown here is derived from an EMBL/GenBank/DDBJ whole genome shotgun (WGS) entry which is preliminary data.</text>
</comment>
<evidence type="ECO:0000313" key="2">
    <source>
        <dbReference type="EMBL" id="KAJ1098248.1"/>
    </source>
</evidence>
<evidence type="ECO:0000313" key="3">
    <source>
        <dbReference type="Proteomes" id="UP001066276"/>
    </source>
</evidence>
<accession>A0AAV7MAU5</accession>
<evidence type="ECO:0000256" key="1">
    <source>
        <dbReference type="SAM" id="MobiDB-lite"/>
    </source>
</evidence>
<feature type="compositionally biased region" description="Basic and acidic residues" evidence="1">
    <location>
        <begin position="63"/>
        <end position="124"/>
    </location>
</feature>
<gene>
    <name evidence="2" type="ORF">NDU88_003364</name>
</gene>
<feature type="compositionally biased region" description="Acidic residues" evidence="1">
    <location>
        <begin position="52"/>
        <end position="62"/>
    </location>
</feature>
<reference evidence="2" key="1">
    <citation type="journal article" date="2022" name="bioRxiv">
        <title>Sequencing and chromosome-scale assembly of the giantPleurodeles waltlgenome.</title>
        <authorList>
            <person name="Brown T."/>
            <person name="Elewa A."/>
            <person name="Iarovenko S."/>
            <person name="Subramanian E."/>
            <person name="Araus A.J."/>
            <person name="Petzold A."/>
            <person name="Susuki M."/>
            <person name="Suzuki K.-i.T."/>
            <person name="Hayashi T."/>
            <person name="Toyoda A."/>
            <person name="Oliveira C."/>
            <person name="Osipova E."/>
            <person name="Leigh N.D."/>
            <person name="Simon A."/>
            <person name="Yun M.H."/>
        </authorList>
    </citation>
    <scope>NUCLEOTIDE SEQUENCE</scope>
    <source>
        <strain evidence="2">20211129_DDA</strain>
        <tissue evidence="2">Liver</tissue>
    </source>
</reference>
<dbReference type="Proteomes" id="UP001066276">
    <property type="component" value="Chromosome 10"/>
</dbReference>
<sequence>MGHRATQDGSLLPDWYRWGTAWPEPEDAPLGNPDIQIPVAEKSGARPWRGEEDVETQEERDDAGDPKERTDVGREEKAELENRVRGERREEKPHAEWSYREQLPRKCGPEEEKRNPGTPRDRHVSGRAWLQEVQSCFHNRINACLWKEEGERGKKGGEGGGRKGRDKGE</sequence>
<keyword evidence="3" id="KW-1185">Reference proteome</keyword>
<dbReference type="AlphaFoldDB" id="A0AAV7MAU5"/>
<feature type="region of interest" description="Disordered" evidence="1">
    <location>
        <begin position="1"/>
        <end position="126"/>
    </location>
</feature>
<protein>
    <submittedName>
        <fullName evidence="2">Uncharacterized protein</fullName>
    </submittedName>
</protein>
<dbReference type="EMBL" id="JANPWB010000014">
    <property type="protein sequence ID" value="KAJ1098248.1"/>
    <property type="molecule type" value="Genomic_DNA"/>
</dbReference>